<proteinExistence type="predicted"/>
<sequence>MKLKAAIYCRLSKEDLDKECEEQESQSIINQTMMLLDYVEKNGFELYDIYKDDDYSGLYDDRPGFEKLIHDAEARKFDVVISKSQSRFTRNIEHLEKYLHHDFPLWGIRFISLVDNVDTAVKGNKKSRQINALINEWYCEDLSESIRASFKIKQQKGQFLGQSAPYGYVKSPEDHHLLIPDPYAAGIVKRIFHMYLSGIGKDKIGCILTEEGVLIPSEYKRRVLHLNYHNANEKYGESSRWSFQTINTILKNEVYIGHLVQNKCVKRSYKTKEKKAVPEEEWIRVENTHEPIIDEQTFRRVQERLTERHRETNIHLLNEGLFARRLFCGDCGKPMTPYYTKRKKNGERHKCYICSEYKRFGNRYCTSHNIREDTLKEIILKDLQQQAKVILSSESKGRIRAFKCISGSEDRAYKLNELNEELKKIGNYKAKAFENFADGLLNKSEYVKLKENYDDREKELQRKIQKCKGEQVEPEGKADFGSWLENFADNFDVKELTREMVLNLIDSIYIFEDHTVEVNYKFRIA</sequence>
<dbReference type="EMBL" id="QXWK01000010">
    <property type="protein sequence ID" value="NBH61200.1"/>
    <property type="molecule type" value="Genomic_DNA"/>
</dbReference>
<accession>A0A845QGN3</accession>
<gene>
    <name evidence="3" type="ORF">D0435_05980</name>
</gene>
<dbReference type="Pfam" id="PF07508">
    <property type="entry name" value="Recombinase"/>
    <property type="match status" value="1"/>
</dbReference>
<dbReference type="Proteomes" id="UP000446866">
    <property type="component" value="Unassembled WGS sequence"/>
</dbReference>
<dbReference type="RefSeq" id="WP_160201484.1">
    <property type="nucleotide sequence ID" value="NZ_QXWK01000010.1"/>
</dbReference>
<dbReference type="Pfam" id="PF00239">
    <property type="entry name" value="Resolvase"/>
    <property type="match status" value="1"/>
</dbReference>
<dbReference type="GO" id="GO:0000150">
    <property type="term" value="F:DNA strand exchange activity"/>
    <property type="evidence" value="ECO:0007669"/>
    <property type="project" value="InterPro"/>
</dbReference>
<evidence type="ECO:0000313" key="3">
    <source>
        <dbReference type="EMBL" id="NBH61200.1"/>
    </source>
</evidence>
<dbReference type="PROSITE" id="PS51736">
    <property type="entry name" value="RECOMBINASES_3"/>
    <property type="match status" value="1"/>
</dbReference>
<organism evidence="3 4">
    <name type="scientific">Anaerotruncus colihominis</name>
    <dbReference type="NCBI Taxonomy" id="169435"/>
    <lineage>
        <taxon>Bacteria</taxon>
        <taxon>Bacillati</taxon>
        <taxon>Bacillota</taxon>
        <taxon>Clostridia</taxon>
        <taxon>Eubacteriales</taxon>
        <taxon>Oscillospiraceae</taxon>
        <taxon>Anaerotruncus</taxon>
    </lineage>
</organism>
<dbReference type="AlphaFoldDB" id="A0A845QGN3"/>
<evidence type="ECO:0000313" key="4">
    <source>
        <dbReference type="Proteomes" id="UP000446866"/>
    </source>
</evidence>
<dbReference type="InterPro" id="IPR038109">
    <property type="entry name" value="DNA_bind_recomb_sf"/>
</dbReference>
<dbReference type="SUPFAM" id="SSF53041">
    <property type="entry name" value="Resolvase-like"/>
    <property type="match status" value="1"/>
</dbReference>
<reference evidence="3 4" key="1">
    <citation type="submission" date="2018-08" db="EMBL/GenBank/DDBJ databases">
        <title>Murine metabolic-syndrome-specific gut microbial biobank.</title>
        <authorList>
            <person name="Liu C."/>
        </authorList>
    </citation>
    <scope>NUCLEOTIDE SEQUENCE [LARGE SCALE GENOMIC DNA]</scope>
    <source>
        <strain evidence="3 4">28</strain>
    </source>
</reference>
<feature type="domain" description="Recombinase" evidence="2">
    <location>
        <begin position="165"/>
        <end position="311"/>
    </location>
</feature>
<dbReference type="PANTHER" id="PTHR30461">
    <property type="entry name" value="DNA-INVERTASE FROM LAMBDOID PROPHAGE"/>
    <property type="match status" value="1"/>
</dbReference>
<dbReference type="GO" id="GO:0003677">
    <property type="term" value="F:DNA binding"/>
    <property type="evidence" value="ECO:0007669"/>
    <property type="project" value="InterPro"/>
</dbReference>
<dbReference type="PANTHER" id="PTHR30461:SF23">
    <property type="entry name" value="DNA RECOMBINASE-RELATED"/>
    <property type="match status" value="1"/>
</dbReference>
<dbReference type="PROSITE" id="PS51737">
    <property type="entry name" value="RECOMBINASE_DNA_BIND"/>
    <property type="match status" value="1"/>
</dbReference>
<dbReference type="InterPro" id="IPR011109">
    <property type="entry name" value="DNA_bind_recombinase_dom"/>
</dbReference>
<dbReference type="InterPro" id="IPR050639">
    <property type="entry name" value="SSR_resolvase"/>
</dbReference>
<comment type="caution">
    <text evidence="3">The sequence shown here is derived from an EMBL/GenBank/DDBJ whole genome shotgun (WGS) entry which is preliminary data.</text>
</comment>
<dbReference type="InterPro" id="IPR025827">
    <property type="entry name" value="Zn_ribbon_recom_dom"/>
</dbReference>
<feature type="domain" description="Resolvase/invertase-type recombinase catalytic" evidence="1">
    <location>
        <begin position="4"/>
        <end position="157"/>
    </location>
</feature>
<dbReference type="Pfam" id="PF13408">
    <property type="entry name" value="Zn_ribbon_recom"/>
    <property type="match status" value="1"/>
</dbReference>
<dbReference type="SMART" id="SM00857">
    <property type="entry name" value="Resolvase"/>
    <property type="match status" value="1"/>
</dbReference>
<dbReference type="Gene3D" id="3.90.1750.20">
    <property type="entry name" value="Putative Large Serine Recombinase, Chain B, Domain 2"/>
    <property type="match status" value="1"/>
</dbReference>
<dbReference type="InterPro" id="IPR006119">
    <property type="entry name" value="Resolv_N"/>
</dbReference>
<protein>
    <submittedName>
        <fullName evidence="3">Recombinase family protein</fullName>
    </submittedName>
</protein>
<dbReference type="InterPro" id="IPR036162">
    <property type="entry name" value="Resolvase-like_N_sf"/>
</dbReference>
<dbReference type="Gene3D" id="3.40.50.1390">
    <property type="entry name" value="Resolvase, N-terminal catalytic domain"/>
    <property type="match status" value="1"/>
</dbReference>
<name>A0A845QGN3_9FIRM</name>
<keyword evidence="4" id="KW-1185">Reference proteome</keyword>
<evidence type="ECO:0000259" key="1">
    <source>
        <dbReference type="PROSITE" id="PS51736"/>
    </source>
</evidence>
<evidence type="ECO:0000259" key="2">
    <source>
        <dbReference type="PROSITE" id="PS51737"/>
    </source>
</evidence>